<proteinExistence type="predicted"/>
<accession>A0A9P6MDN9</accession>
<feature type="compositionally biased region" description="Acidic residues" evidence="1">
    <location>
        <begin position="7"/>
        <end position="39"/>
    </location>
</feature>
<dbReference type="EMBL" id="JAAAHW010001732">
    <property type="protein sequence ID" value="KAF9993823.1"/>
    <property type="molecule type" value="Genomic_DNA"/>
</dbReference>
<dbReference type="Proteomes" id="UP000749646">
    <property type="component" value="Unassembled WGS sequence"/>
</dbReference>
<dbReference type="AlphaFoldDB" id="A0A9P6MDN9"/>
<name>A0A9P6MDN9_9FUNG</name>
<reference evidence="2" key="1">
    <citation type="journal article" date="2020" name="Fungal Divers.">
        <title>Resolving the Mortierellaceae phylogeny through synthesis of multi-gene phylogenetics and phylogenomics.</title>
        <authorList>
            <person name="Vandepol N."/>
            <person name="Liber J."/>
            <person name="Desiro A."/>
            <person name="Na H."/>
            <person name="Kennedy M."/>
            <person name="Barry K."/>
            <person name="Grigoriev I.V."/>
            <person name="Miller A.N."/>
            <person name="O'Donnell K."/>
            <person name="Stajich J.E."/>
            <person name="Bonito G."/>
        </authorList>
    </citation>
    <scope>NUCLEOTIDE SEQUENCE</scope>
    <source>
        <strain evidence="2">MES-2147</strain>
    </source>
</reference>
<evidence type="ECO:0000313" key="2">
    <source>
        <dbReference type="EMBL" id="KAF9993823.1"/>
    </source>
</evidence>
<feature type="non-terminal residue" evidence="2">
    <location>
        <position position="1"/>
    </location>
</feature>
<evidence type="ECO:0000313" key="3">
    <source>
        <dbReference type="Proteomes" id="UP000749646"/>
    </source>
</evidence>
<evidence type="ECO:0000256" key="1">
    <source>
        <dbReference type="SAM" id="MobiDB-lite"/>
    </source>
</evidence>
<dbReference type="OrthoDB" id="2290509at2759"/>
<comment type="caution">
    <text evidence="2">The sequence shown here is derived from an EMBL/GenBank/DDBJ whole genome shotgun (WGS) entry which is preliminary data.</text>
</comment>
<organism evidence="2 3">
    <name type="scientific">Modicella reniformis</name>
    <dbReference type="NCBI Taxonomy" id="1440133"/>
    <lineage>
        <taxon>Eukaryota</taxon>
        <taxon>Fungi</taxon>
        <taxon>Fungi incertae sedis</taxon>
        <taxon>Mucoromycota</taxon>
        <taxon>Mortierellomycotina</taxon>
        <taxon>Mortierellomycetes</taxon>
        <taxon>Mortierellales</taxon>
        <taxon>Mortierellaceae</taxon>
        <taxon>Modicella</taxon>
    </lineage>
</organism>
<gene>
    <name evidence="2" type="ORF">BGZ65_010601</name>
</gene>
<protein>
    <submittedName>
        <fullName evidence="2">Uncharacterized protein</fullName>
    </submittedName>
</protein>
<sequence>DERGLFDDESDYDDDDDDDDEDGFRYNEDEDEDEEENDDETRRLTRIRVFGHLKVMLTANMTVSPPDIKVVAVNPFATDAPEAGGSTVDY</sequence>
<feature type="region of interest" description="Disordered" evidence="1">
    <location>
        <begin position="1"/>
        <end position="42"/>
    </location>
</feature>
<keyword evidence="3" id="KW-1185">Reference proteome</keyword>